<dbReference type="KEGG" id="tti:THITH_03160"/>
<proteinExistence type="predicted"/>
<evidence type="ECO:0000313" key="2">
    <source>
        <dbReference type="EMBL" id="AHE99896.1"/>
    </source>
</evidence>
<organism evidence="2 3">
    <name type="scientific">Thioalkalivibrio paradoxus ARh 1</name>
    <dbReference type="NCBI Taxonomy" id="713585"/>
    <lineage>
        <taxon>Bacteria</taxon>
        <taxon>Pseudomonadati</taxon>
        <taxon>Pseudomonadota</taxon>
        <taxon>Gammaproteobacteria</taxon>
        <taxon>Chromatiales</taxon>
        <taxon>Ectothiorhodospiraceae</taxon>
        <taxon>Thioalkalivibrio</taxon>
    </lineage>
</organism>
<name>W0DN60_9GAMM</name>
<protein>
    <submittedName>
        <fullName evidence="2">Uncharacterized protein</fullName>
    </submittedName>
</protein>
<dbReference type="AlphaFoldDB" id="W0DN60"/>
<dbReference type="EMBL" id="CP007029">
    <property type="protein sequence ID" value="AHE99896.1"/>
    <property type="molecule type" value="Genomic_DNA"/>
</dbReference>
<sequence>MPAPRWGVVVDRLRLPGQTPDVRAVMALVETADWPQRRDWVIVRRIEARAPLGRLARRLGEATDAQIDQAVSPGSAGADRAAAIRFVDRADLLAWLSEDLARGRAATRWYWQHWRHLFGRPPARALATLWQDDIAHLPAVTARLAERGVLVTVWQALDVEAAQGLVAAYARHGGVPLAPAAGVSDQVVVTHDADLPPTLRGRWLPVLREWAPGDPHVTLAALLVALEWQPIRVVNQPAARLQLVCRALRPPVPFAPPPPPADDRATPAEPGLPGSAHPARSGAWAPHAGTGPAQSEQPGAAPRRGDAPKRRSGEPRIAEPDTTRPDAQAGPRVGSDLPELDMAGLPRRRSVRRALTASAPPAPAEPVAAGTPRPGSDASTEPETGPDPNRNSLQTGQGGLFYLINVLEHPQIRRVLEQRQAWQVLPDGWLWLYRLGRELDFDREDPLAHFLAGQAGLSDPAALENAPELPHLRELLAQIVRVYRELWSPGLLAVRGRLVHTESHLDLHLPLPAVRLPVRLAGLDVNPGWVPWLGRVVTFIYSEAEE</sequence>
<feature type="region of interest" description="Disordered" evidence="1">
    <location>
        <begin position="254"/>
        <end position="395"/>
    </location>
</feature>
<accession>W0DN60</accession>
<feature type="compositionally biased region" description="Basic and acidic residues" evidence="1">
    <location>
        <begin position="303"/>
        <end position="324"/>
    </location>
</feature>
<reference evidence="2 3" key="1">
    <citation type="submission" date="2013-12" db="EMBL/GenBank/DDBJ databases">
        <authorList>
            <consortium name="DOE Joint Genome Institute"/>
            <person name="Muyzer G."/>
            <person name="Huntemann M."/>
            <person name="Han J."/>
            <person name="Chen A."/>
            <person name="Kyrpides N."/>
            <person name="Mavromatis K."/>
            <person name="Markowitz V."/>
            <person name="Palaniappan K."/>
            <person name="Ivanova N."/>
            <person name="Schaumberg A."/>
            <person name="Pati A."/>
            <person name="Liolios K."/>
            <person name="Nordberg H.P."/>
            <person name="Cantor M.N."/>
            <person name="Hua S.X."/>
            <person name="Woyke T."/>
        </authorList>
    </citation>
    <scope>NUCLEOTIDE SEQUENCE [LARGE SCALE GENOMIC DNA]</scope>
    <source>
        <strain evidence="2 3">ARh 1</strain>
    </source>
</reference>
<dbReference type="HOGENOM" id="CLU_498680_0_0_6"/>
<evidence type="ECO:0000256" key="1">
    <source>
        <dbReference type="SAM" id="MobiDB-lite"/>
    </source>
</evidence>
<gene>
    <name evidence="2" type="ORF">THITH_03160</name>
</gene>
<dbReference type="Proteomes" id="UP000005289">
    <property type="component" value="Chromosome"/>
</dbReference>
<dbReference type="STRING" id="713585.THITH_03160"/>
<evidence type="ECO:0000313" key="3">
    <source>
        <dbReference type="Proteomes" id="UP000005289"/>
    </source>
</evidence>
<keyword evidence="3" id="KW-1185">Reference proteome</keyword>
<dbReference type="RefSeq" id="WP_006745965.1">
    <property type="nucleotide sequence ID" value="NZ_CP007029.1"/>
</dbReference>
<feature type="compositionally biased region" description="Low complexity" evidence="1">
    <location>
        <begin position="354"/>
        <end position="372"/>
    </location>
</feature>
<dbReference type="OrthoDB" id="5525274at2"/>